<proteinExistence type="predicted"/>
<keyword evidence="3" id="KW-1185">Reference proteome</keyword>
<gene>
    <name evidence="2" type="ORF">PCON_06329</name>
</gene>
<dbReference type="AlphaFoldDB" id="U4LCR5"/>
<name>U4LCR5_PYROM</name>
<evidence type="ECO:0000313" key="2">
    <source>
        <dbReference type="EMBL" id="CCX29668.1"/>
    </source>
</evidence>
<evidence type="ECO:0000313" key="3">
    <source>
        <dbReference type="Proteomes" id="UP000018144"/>
    </source>
</evidence>
<dbReference type="EMBL" id="HF935309">
    <property type="protein sequence ID" value="CCX29668.1"/>
    <property type="molecule type" value="Genomic_DNA"/>
</dbReference>
<feature type="compositionally biased region" description="Basic and acidic residues" evidence="1">
    <location>
        <begin position="217"/>
        <end position="235"/>
    </location>
</feature>
<sequence length="235" mass="26713">MSFYAGGGASSSRNTHPDRRRTVNTFSLEGNASQDAYFNEQDRDEYSHPVTVYPRGYESTAATTTGHHSYQEARPTPIVGYGLSAAEQASQEAFAREMRALEVFSESEIRRQISERNDANIIHRYLYSQSGSPHDFLGQSRTNVERRAPAATAPQPPPSSSSYRSQRTTSSRQEDPVEVARQSEPYAEPHIFGFDHDDGQYEESMGGYQLHTAPPMMRERVYDGLERRRRDDRRH</sequence>
<feature type="compositionally biased region" description="Low complexity" evidence="1">
    <location>
        <begin position="160"/>
        <end position="171"/>
    </location>
</feature>
<evidence type="ECO:0000256" key="1">
    <source>
        <dbReference type="SAM" id="MobiDB-lite"/>
    </source>
</evidence>
<dbReference type="OrthoDB" id="10405298at2759"/>
<accession>U4LCR5</accession>
<protein>
    <submittedName>
        <fullName evidence="2">Uncharacterized protein</fullName>
    </submittedName>
</protein>
<feature type="region of interest" description="Disordered" evidence="1">
    <location>
        <begin position="1"/>
        <end position="33"/>
    </location>
</feature>
<organism evidence="2 3">
    <name type="scientific">Pyronema omphalodes (strain CBS 100304)</name>
    <name type="common">Pyronema confluens</name>
    <dbReference type="NCBI Taxonomy" id="1076935"/>
    <lineage>
        <taxon>Eukaryota</taxon>
        <taxon>Fungi</taxon>
        <taxon>Dikarya</taxon>
        <taxon>Ascomycota</taxon>
        <taxon>Pezizomycotina</taxon>
        <taxon>Pezizomycetes</taxon>
        <taxon>Pezizales</taxon>
        <taxon>Pyronemataceae</taxon>
        <taxon>Pyronema</taxon>
    </lineage>
</organism>
<dbReference type="Proteomes" id="UP000018144">
    <property type="component" value="Unassembled WGS sequence"/>
</dbReference>
<reference evidence="2 3" key="1">
    <citation type="journal article" date="2013" name="PLoS Genet.">
        <title>The genome and development-dependent transcriptomes of Pyronema confluens: a window into fungal evolution.</title>
        <authorList>
            <person name="Traeger S."/>
            <person name="Altegoer F."/>
            <person name="Freitag M."/>
            <person name="Gabaldon T."/>
            <person name="Kempken F."/>
            <person name="Kumar A."/>
            <person name="Marcet-Houben M."/>
            <person name="Poggeler S."/>
            <person name="Stajich J.E."/>
            <person name="Nowrousian M."/>
        </authorList>
    </citation>
    <scope>NUCLEOTIDE SEQUENCE [LARGE SCALE GENOMIC DNA]</scope>
    <source>
        <strain evidence="3">CBS 100304</strain>
        <tissue evidence="2">Vegetative mycelium</tissue>
    </source>
</reference>
<feature type="region of interest" description="Disordered" evidence="1">
    <location>
        <begin position="144"/>
        <end position="235"/>
    </location>
</feature>
<feature type="compositionally biased region" description="Polar residues" evidence="1">
    <location>
        <begin position="23"/>
        <end position="33"/>
    </location>
</feature>